<accession>A0ABX0T2M8</accession>
<comment type="caution">
    <text evidence="2">The sequence shown here is derived from an EMBL/GenBank/DDBJ whole genome shotgun (WGS) entry which is preliminary data.</text>
</comment>
<gene>
    <name evidence="2" type="ORF">E9228_000349</name>
</gene>
<evidence type="ECO:0000313" key="3">
    <source>
        <dbReference type="Proteomes" id="UP001318300"/>
    </source>
</evidence>
<sequence>MTTGHPFLRRRVRPTPPGQEAHPTAASHGTAASSGTSAAHGVPISRPAAPAAPAPAAPASSGGGLSLSFGRQPAPSSDRTPAPRTSAAPTSGAARVPAPGTTAPAQPRPDRIARRLAERASRIRPFPAPDPRDVRVLGPEDPVVRIDRRRSAVGALRVTGSTSAAWESVVHVVGGATADGATAGRTVTTRGNRPLVGYDGADVLVALRHVRELRRALVMGRGPDRLVVALHDGTTLAVDPGDADTITILALSVIDGELELRAEPFPRATHDGDVFAAFGFVLSAPTVGV</sequence>
<feature type="region of interest" description="Disordered" evidence="1">
    <location>
        <begin position="1"/>
        <end position="111"/>
    </location>
</feature>
<dbReference type="Proteomes" id="UP001318300">
    <property type="component" value="Unassembled WGS sequence"/>
</dbReference>
<feature type="compositionally biased region" description="Low complexity" evidence="1">
    <location>
        <begin position="21"/>
        <end position="49"/>
    </location>
</feature>
<name>A0ABX0T2M8_9MICO</name>
<evidence type="ECO:0000313" key="2">
    <source>
        <dbReference type="EMBL" id="NII39730.1"/>
    </source>
</evidence>
<proteinExistence type="predicted"/>
<reference evidence="2 3" key="1">
    <citation type="submission" date="2020-03" db="EMBL/GenBank/DDBJ databases">
        <title>Above-ground endophytic microbial communities from plants in different locations in the United States.</title>
        <authorList>
            <person name="Frank C."/>
        </authorList>
    </citation>
    <scope>NUCLEOTIDE SEQUENCE [LARGE SCALE GENOMIC DNA]</scope>
    <source>
        <strain evidence="2 3">WW7</strain>
    </source>
</reference>
<keyword evidence="3" id="KW-1185">Reference proteome</keyword>
<evidence type="ECO:0000256" key="1">
    <source>
        <dbReference type="SAM" id="MobiDB-lite"/>
    </source>
</evidence>
<organism evidence="2 3">
    <name type="scientific">Curtobacterium salicis</name>
    <dbReference type="NCBI Taxonomy" id="1779862"/>
    <lineage>
        <taxon>Bacteria</taxon>
        <taxon>Bacillati</taxon>
        <taxon>Actinomycetota</taxon>
        <taxon>Actinomycetes</taxon>
        <taxon>Micrococcales</taxon>
        <taxon>Microbacteriaceae</taxon>
        <taxon>Curtobacterium</taxon>
    </lineage>
</organism>
<dbReference type="EMBL" id="JAAOYO010000001">
    <property type="protein sequence ID" value="NII39730.1"/>
    <property type="molecule type" value="Genomic_DNA"/>
</dbReference>
<protein>
    <submittedName>
        <fullName evidence="2">Uncharacterized protein</fullName>
    </submittedName>
</protein>
<dbReference type="RefSeq" id="WP_166778887.1">
    <property type="nucleotide sequence ID" value="NZ_JAAOYO010000001.1"/>
</dbReference>